<dbReference type="GO" id="GO:0016020">
    <property type="term" value="C:membrane"/>
    <property type="evidence" value="ECO:0007669"/>
    <property type="project" value="GOC"/>
</dbReference>
<proteinExistence type="predicted"/>
<dbReference type="InterPro" id="IPR007691">
    <property type="entry name" value="LpxD"/>
</dbReference>
<dbReference type="InterPro" id="IPR011004">
    <property type="entry name" value="Trimer_LpxA-like_sf"/>
</dbReference>
<reference evidence="7 8" key="1">
    <citation type="journal article" date="2020" name="IScience">
        <title>Genome Sequencing of the Endangered Kingdonia uniflora (Circaeasteraceae, Ranunculales) Reveals Potential Mechanisms of Evolutionary Specialization.</title>
        <authorList>
            <person name="Sun Y."/>
            <person name="Deng T."/>
            <person name="Zhang A."/>
            <person name="Moore M.J."/>
            <person name="Landis J.B."/>
            <person name="Lin N."/>
            <person name="Zhang H."/>
            <person name="Zhang X."/>
            <person name="Huang J."/>
            <person name="Zhang X."/>
            <person name="Sun H."/>
            <person name="Wang H."/>
        </authorList>
    </citation>
    <scope>NUCLEOTIDE SEQUENCE [LARGE SCALE GENOMIC DNA]</scope>
    <source>
        <strain evidence="7">TB1705</strain>
        <tissue evidence="7">Leaf</tissue>
    </source>
</reference>
<feature type="domain" description="Glucose-1-phosphate adenylyltransferase/Bifunctional protein GlmU-like C-terminal hexapeptide" evidence="6">
    <location>
        <begin position="34"/>
        <end position="102"/>
    </location>
</feature>
<organism evidence="7 8">
    <name type="scientific">Kingdonia uniflora</name>
    <dbReference type="NCBI Taxonomy" id="39325"/>
    <lineage>
        <taxon>Eukaryota</taxon>
        <taxon>Viridiplantae</taxon>
        <taxon>Streptophyta</taxon>
        <taxon>Embryophyta</taxon>
        <taxon>Tracheophyta</taxon>
        <taxon>Spermatophyta</taxon>
        <taxon>Magnoliopsida</taxon>
        <taxon>Ranunculales</taxon>
        <taxon>Circaeasteraceae</taxon>
        <taxon>Kingdonia</taxon>
    </lineage>
</organism>
<protein>
    <recommendedName>
        <fullName evidence="6">Glucose-1-phosphate adenylyltransferase/Bifunctional protein GlmU-like C-terminal hexapeptide domain-containing protein</fullName>
    </recommendedName>
</protein>
<evidence type="ECO:0000259" key="6">
    <source>
        <dbReference type="Pfam" id="PF24894"/>
    </source>
</evidence>
<keyword evidence="5" id="KW-0012">Acyltransferase</keyword>
<sequence length="105" mass="11074">MQWKLTRGKWRGDLEFEKWDNGGGVFHKSAQIDQSAVVEIGAVIHSKSVLGPDVHVQSGAVVGHAVMIGGSTRIGYNAALSNCSIGDSCIIHNGVCIGQDGKARS</sequence>
<keyword evidence="3" id="KW-0808">Transferase</keyword>
<dbReference type="Proteomes" id="UP000541444">
    <property type="component" value="Unassembled WGS sequence"/>
</dbReference>
<dbReference type="GO" id="GO:0009245">
    <property type="term" value="P:lipid A biosynthetic process"/>
    <property type="evidence" value="ECO:0007669"/>
    <property type="project" value="UniProtKB-KW"/>
</dbReference>
<keyword evidence="2" id="KW-0441">Lipid A biosynthesis</keyword>
<dbReference type="EMBL" id="JACGCM010000767">
    <property type="protein sequence ID" value="KAF6166961.1"/>
    <property type="molecule type" value="Genomic_DNA"/>
</dbReference>
<dbReference type="Gene3D" id="2.160.10.10">
    <property type="entry name" value="Hexapeptide repeat proteins"/>
    <property type="match status" value="1"/>
</dbReference>
<keyword evidence="8" id="KW-1185">Reference proteome</keyword>
<evidence type="ECO:0000256" key="1">
    <source>
        <dbReference type="ARBA" id="ARBA00022516"/>
    </source>
</evidence>
<keyword evidence="1" id="KW-0444">Lipid biosynthesis</keyword>
<evidence type="ECO:0000256" key="2">
    <source>
        <dbReference type="ARBA" id="ARBA00022556"/>
    </source>
</evidence>
<dbReference type="PANTHER" id="PTHR43378">
    <property type="entry name" value="UDP-3-O-ACYLGLUCOSAMINE N-ACYLTRANSFERASE"/>
    <property type="match status" value="1"/>
</dbReference>
<dbReference type="GO" id="GO:0016410">
    <property type="term" value="F:N-acyltransferase activity"/>
    <property type="evidence" value="ECO:0007669"/>
    <property type="project" value="InterPro"/>
</dbReference>
<name>A0A7J7NI81_9MAGN</name>
<keyword evidence="4" id="KW-0443">Lipid metabolism</keyword>
<dbReference type="InterPro" id="IPR056818">
    <property type="entry name" value="GlmU/GlgC-like_hexapep"/>
</dbReference>
<comment type="caution">
    <text evidence="7">The sequence shown here is derived from an EMBL/GenBank/DDBJ whole genome shotgun (WGS) entry which is preliminary data.</text>
</comment>
<dbReference type="AlphaFoldDB" id="A0A7J7NI81"/>
<dbReference type="PANTHER" id="PTHR43378:SF2">
    <property type="entry name" value="UDP-3-O-ACYLGLUCOSAMINE N-ACYLTRANSFERASE 1, MITOCHONDRIAL-RELATED"/>
    <property type="match status" value="1"/>
</dbReference>
<evidence type="ECO:0000313" key="7">
    <source>
        <dbReference type="EMBL" id="KAF6166961.1"/>
    </source>
</evidence>
<accession>A0A7J7NI81</accession>
<gene>
    <name evidence="7" type="ORF">GIB67_030654</name>
</gene>
<evidence type="ECO:0000256" key="3">
    <source>
        <dbReference type="ARBA" id="ARBA00022679"/>
    </source>
</evidence>
<dbReference type="OrthoDB" id="2355at2759"/>
<dbReference type="Pfam" id="PF24894">
    <property type="entry name" value="Hexapep_GlmU"/>
    <property type="match status" value="1"/>
</dbReference>
<evidence type="ECO:0000256" key="5">
    <source>
        <dbReference type="ARBA" id="ARBA00023315"/>
    </source>
</evidence>
<dbReference type="SUPFAM" id="SSF51161">
    <property type="entry name" value="Trimeric LpxA-like enzymes"/>
    <property type="match status" value="1"/>
</dbReference>
<feature type="non-terminal residue" evidence="7">
    <location>
        <position position="1"/>
    </location>
</feature>
<evidence type="ECO:0000256" key="4">
    <source>
        <dbReference type="ARBA" id="ARBA00023098"/>
    </source>
</evidence>
<evidence type="ECO:0000313" key="8">
    <source>
        <dbReference type="Proteomes" id="UP000541444"/>
    </source>
</evidence>